<organism evidence="1 2">
    <name type="scientific">Trichothecium roseum</name>
    <dbReference type="NCBI Taxonomy" id="47278"/>
    <lineage>
        <taxon>Eukaryota</taxon>
        <taxon>Fungi</taxon>
        <taxon>Dikarya</taxon>
        <taxon>Ascomycota</taxon>
        <taxon>Pezizomycotina</taxon>
        <taxon>Sordariomycetes</taxon>
        <taxon>Hypocreomycetidae</taxon>
        <taxon>Hypocreales</taxon>
        <taxon>Hypocreales incertae sedis</taxon>
        <taxon>Trichothecium</taxon>
    </lineage>
</organism>
<reference evidence="1" key="1">
    <citation type="submission" date="2022-10" db="EMBL/GenBank/DDBJ databases">
        <title>Complete Genome of Trichothecium roseum strain YXFP-22015, a Plant Pathogen Isolated from Citrus.</title>
        <authorList>
            <person name="Wang Y."/>
            <person name="Zhu L."/>
        </authorList>
    </citation>
    <scope>NUCLEOTIDE SEQUENCE</scope>
    <source>
        <strain evidence="1">YXFP-22015</strain>
    </source>
</reference>
<dbReference type="Proteomes" id="UP001163324">
    <property type="component" value="Chromosome 1"/>
</dbReference>
<name>A0ACC0VER0_9HYPO</name>
<protein>
    <submittedName>
        <fullName evidence="1">Uncharacterized protein</fullName>
    </submittedName>
</protein>
<accession>A0ACC0VER0</accession>
<evidence type="ECO:0000313" key="1">
    <source>
        <dbReference type="EMBL" id="KAI9904789.1"/>
    </source>
</evidence>
<gene>
    <name evidence="1" type="ORF">N3K66_001318</name>
</gene>
<proteinExistence type="predicted"/>
<dbReference type="EMBL" id="CM047940">
    <property type="protein sequence ID" value="KAI9904789.1"/>
    <property type="molecule type" value="Genomic_DNA"/>
</dbReference>
<keyword evidence="2" id="KW-1185">Reference proteome</keyword>
<evidence type="ECO:0000313" key="2">
    <source>
        <dbReference type="Proteomes" id="UP001163324"/>
    </source>
</evidence>
<sequence length="2643" mass="296263">MRPKSTGRITKAKISKNDTRHQKNHRWETFTTKIAKFNSLQPLRRVRRNDLETEDLSATTSYFQAGLQKWGELNIAKGFVGFKREVLPLCESLAQILHFESRIMGLLEKYISMQEKESLEPLLELLTAFAHDLGARFEKHYGTSLNLIVAIAGRPQDVEVIEWTFAALAFLFKYLAKLLVPDLRPTFDVVSPLMGKAKHPPHIARFAAEAMSFLVKKAGAPSHREGSLASLVQHVRKDCYSVAGDRQFTLYKDGIMTMFAEAIKGTDHMIHSTGPAILATLMDALPEGQDKVEDRALWTDVICGVLTSSIHHATPETFGDYCESIFDKLESAAPEVLAWRGVSYIRILGTLAGVRRGGRITSWSRLVQLLGNILEQTTKASPELSQDEDEFVWKSIMINVAVVWYHAPIDALIPQLSRLMQSLTREPLMKWFIPFCSYTCELDSTRFGSLLRNELQKFIASHWSQGQNEDLLCILLPRIIENSGFQPAGEKDNCRLPQGWQDQIVSRFETLEISPFPERGPYHKDPQVWRDRCLPKYSALLRLLELASVHPSTNARIAELLLKKLKLALRPSSTLASDEVAFIVGQGFHAYLRMSKAGGSVDGSLSTLLRAAVPRFAQSVGFLNAYLAYEELEDEKLANKIDVSSSDGSSTEEDPVTLALVENLSSPSHDIRLASLKLLRQMHPSQDVENPADIMVDIEQLPLDLAHTRTFSMHFRKLAQLYPSMDESSWLRLAVSSFIFGMLTVKLSPVWDDATETLKDLSRTKHGEENVSEIAFRWLKVPSPKWTPPSPDNSSASWVVTEYDCTALKGIERRAEDSHDVTLHSETLMRESFDESQTPADAFHPQARGRALKVLNAVPFIAERRSRQLVPHFLCWAAEDEEENGSDGGEEPEGSTWSMADRKAMLGVFSQFINPKVLYQHEKVYVAILHQLENGDGEVQKFALKALLAWKQEGVKAYQENLEFLLDEARFKNELTVFLQGENIIKPEHRPELMPVLLRLLYGRTIAKKGAASGKHGLHATRLTVLRNLSIEDMGAFLQIALGKLKDVQVVGSRSHRGKLFNAALITPRKQVGLLNMASSLITELGTNVTPYMEILLNAVLYCLIYAGRQLQGTSAADKEDDAADKSEDTSVHSLLKVTRSTGLKCLIALFQNAQTYQWDAYHDIIVEEVVARRLENLPSETMQGVSGVLQLLSTWAALPRAALFLAPHGESLPDGALPQVIACLGVEKAKEDVKLFILAMVRNLVRLALATAQESEFNELIKAELLDPNADAILSTITSILEMSTTSTELLEACVETIVSMAPALEKIESVESVLRMSSFLLKQPPRRVNPKIKGRVLLIVQGFVQLVDPNKHAALCNEVYDTLASLFSYFKDRENRQSLAKALAAVSGDDSGKQAVSEICADLNSWKEGRVDDPDYDKRLAAYNRVSKERDSALTPQEWLPILHNCIFFIRMDEEFGVLSSNSADALRRFVQDTVDCEEKAIKSIFEGYLGSIFMPALYAGAREPSEMVRREYLRVLGFMLSRMPEWPPIKDLKGLLDEVSEESAEPLFFFNLLSPATARQLEALRALEAANASHEMASQNIAQFFIPLLEHFIYGREDGADDHGLSSQAGNTIGNLAQSLHWKHYRTTLHRYIGYVGSRSEQQKQTIRLLGKFTDALLTAAENRPSDGMEVDETEATSSIGRRLPLTMLKGDQLNTEVIDYFLPMLVKHLHEKDESEVSYRVPVGITIVKLLKLLPEEQMDAKLAGVLTDISHILRSKSLEARDMTRDTLVKIASILGPSYFGFLLRELRSALTRGYQLHVLSFTMHSILLQIIPTCEPGDLDYCLSSIVTVVMDDIFGVIGQEKDAEGYTTQMKEIKSSKSQDSMELIAKTASIGRLIELIKPVQALLMQKVDLKMVRKMDTLLTRVSTGLAQNPASESRDTLVLCYEIIQNVYNAKKPQTEPKLDPRVKKYLVQKGAKKSGDRGQTSRNTYKLTRFAFDIMRSTFKKYDSLRTVENLAGFLPIIGDAILDGEDEVKMSAFRLLAVIVKVPFDDVNIFNVAVRDATKSISQSTSTTTDLAQAALKMLAVILRDRRDVVVKDHAVDMLLGKLKDDLTEPLYRHVTFNFLRSVLDRHVETAAVYDTMDYVGTVMITNDDKNTRDLARGAFFQFIREYPQKKARWAKQLNFIVANLKYDREGGRLSVMEALHLLLMKTGEDFVQEVTSTCFLPLFFVLANDDSEKCRLSAGELIKKIFERADKERTQGFLTLLRSWLEKDSNVVVLRLALVVYTHYFESSEGAPRNKKDLNLSLDKVSGLLALEDLHDQDGELVEAALGLARGFVTAFPEKMLASSSEELWLNIGRCMGHPHPPVKLGAIRLISLYLADFAQHGGSAVSGKSVKGSYGLELSAAKVQNLVRLALNILNGFQVDEDLAAEAGQILIFLAPRLPDPVATEEAKDEADEDDGAAQDDDEEEGEEGDEEEEEVAQVKQKDLGYMFWRLSHILRKEIAPKAVAIGAKVVAIDVLETTCRRAPRERLEPCFKTILTPLHNLTDPTIPAPFSTDDAFKAKHEHVRTRAQIAMDALQKKLGTAAYTATLVAVRDEVRARRRQRSSKRKIEAIAAPEKHGRDKRKKFEKNRDRKKSRATEQKKMRQSFKGW</sequence>
<comment type="caution">
    <text evidence="1">The sequence shown here is derived from an EMBL/GenBank/DDBJ whole genome shotgun (WGS) entry which is preliminary data.</text>
</comment>